<reference evidence="2 3" key="1">
    <citation type="journal article" date="2016" name="Nat. Commun.">
        <title>Thousands of microbial genomes shed light on interconnected biogeochemical processes in an aquifer system.</title>
        <authorList>
            <person name="Anantharaman K."/>
            <person name="Brown C.T."/>
            <person name="Hug L.A."/>
            <person name="Sharon I."/>
            <person name="Castelle C.J."/>
            <person name="Probst A.J."/>
            <person name="Thomas B.C."/>
            <person name="Singh A."/>
            <person name="Wilkins M.J."/>
            <person name="Karaoz U."/>
            <person name="Brodie E.L."/>
            <person name="Williams K.H."/>
            <person name="Hubbard S.S."/>
            <person name="Banfield J.F."/>
        </authorList>
    </citation>
    <scope>NUCLEOTIDE SEQUENCE [LARGE SCALE GENOMIC DNA]</scope>
</reference>
<dbReference type="GO" id="GO:0006508">
    <property type="term" value="P:proteolysis"/>
    <property type="evidence" value="ECO:0007669"/>
    <property type="project" value="InterPro"/>
</dbReference>
<dbReference type="InterPro" id="IPR000642">
    <property type="entry name" value="Peptidase_M41"/>
</dbReference>
<dbReference type="EMBL" id="MFDO01000019">
    <property type="protein sequence ID" value="OGE65343.1"/>
    <property type="molecule type" value="Genomic_DNA"/>
</dbReference>
<gene>
    <name evidence="2" type="ORF">A3B49_03615</name>
</gene>
<proteinExistence type="predicted"/>
<dbReference type="GO" id="GO:0005524">
    <property type="term" value="F:ATP binding"/>
    <property type="evidence" value="ECO:0007669"/>
    <property type="project" value="InterPro"/>
</dbReference>
<dbReference type="SUPFAM" id="SSF140990">
    <property type="entry name" value="FtsH protease domain-like"/>
    <property type="match status" value="1"/>
</dbReference>
<sequence length="132" mass="14441">MAFHEAGHIIAFRLVGRVFSASIIPDSESLGRATGMVNPTRPLRERLYDSIFTCLAGQVAEEMVGETDHRGTRGDWGQARYLAEIGSLITGLSVKKILSDSLSACRSTLSKIGSTRLRQTAMHLWENGTVAY</sequence>
<dbReference type="Gene3D" id="1.20.58.760">
    <property type="entry name" value="Peptidase M41"/>
    <property type="match status" value="1"/>
</dbReference>
<comment type="caution">
    <text evidence="2">The sequence shown here is derived from an EMBL/GenBank/DDBJ whole genome shotgun (WGS) entry which is preliminary data.</text>
</comment>
<dbReference type="GO" id="GO:0004222">
    <property type="term" value="F:metalloendopeptidase activity"/>
    <property type="evidence" value="ECO:0007669"/>
    <property type="project" value="InterPro"/>
</dbReference>
<accession>A0A1F5MJ12</accession>
<organism evidence="2 3">
    <name type="scientific">Candidatus Daviesbacteria bacterium RIFCSPLOWO2_01_FULL_40_24</name>
    <dbReference type="NCBI Taxonomy" id="1797787"/>
    <lineage>
        <taxon>Bacteria</taxon>
        <taxon>Candidatus Daviesiibacteriota</taxon>
    </lineage>
</organism>
<evidence type="ECO:0000313" key="3">
    <source>
        <dbReference type="Proteomes" id="UP000178017"/>
    </source>
</evidence>
<dbReference type="AlphaFoldDB" id="A0A1F5MJ12"/>
<dbReference type="GO" id="GO:0004176">
    <property type="term" value="F:ATP-dependent peptidase activity"/>
    <property type="evidence" value="ECO:0007669"/>
    <property type="project" value="InterPro"/>
</dbReference>
<evidence type="ECO:0000313" key="2">
    <source>
        <dbReference type="EMBL" id="OGE65343.1"/>
    </source>
</evidence>
<evidence type="ECO:0000259" key="1">
    <source>
        <dbReference type="Pfam" id="PF01434"/>
    </source>
</evidence>
<protein>
    <recommendedName>
        <fullName evidence="1">Peptidase M41 domain-containing protein</fullName>
    </recommendedName>
</protein>
<dbReference type="Pfam" id="PF01434">
    <property type="entry name" value="Peptidase_M41"/>
    <property type="match status" value="1"/>
</dbReference>
<dbReference type="InterPro" id="IPR037219">
    <property type="entry name" value="Peptidase_M41-like"/>
</dbReference>
<feature type="domain" description="Peptidase M41" evidence="1">
    <location>
        <begin position="1"/>
        <end position="84"/>
    </location>
</feature>
<name>A0A1F5MJ12_9BACT</name>
<dbReference type="Proteomes" id="UP000178017">
    <property type="component" value="Unassembled WGS sequence"/>
</dbReference>